<proteinExistence type="predicted"/>
<evidence type="ECO:0000313" key="2">
    <source>
        <dbReference type="EMBL" id="SCM75114.1"/>
    </source>
</evidence>
<accession>A0A212KXN3</accession>
<dbReference type="AlphaFoldDB" id="A0A212KXN3"/>
<name>A0A212KXN3_9HYPH</name>
<evidence type="ECO:0000313" key="1">
    <source>
        <dbReference type="EMBL" id="SCM70055.1"/>
    </source>
</evidence>
<dbReference type="EMBL" id="FMJD01000005">
    <property type="protein sequence ID" value="SCM75114.1"/>
    <property type="molecule type" value="Genomic_DNA"/>
</dbReference>
<organism evidence="1">
    <name type="scientific">uncultured Pleomorphomonas sp</name>
    <dbReference type="NCBI Taxonomy" id="442121"/>
    <lineage>
        <taxon>Bacteria</taxon>
        <taxon>Pseudomonadati</taxon>
        <taxon>Pseudomonadota</taxon>
        <taxon>Alphaproteobacteria</taxon>
        <taxon>Hyphomicrobiales</taxon>
        <taxon>Pleomorphomonadaceae</taxon>
        <taxon>Pleomorphomonas</taxon>
        <taxon>environmental samples</taxon>
    </lineage>
</organism>
<reference evidence="1" key="1">
    <citation type="submission" date="2016-08" db="EMBL/GenBank/DDBJ databases">
        <authorList>
            <person name="Seilhamer J.J."/>
        </authorList>
    </citation>
    <scope>NUCLEOTIDE SEQUENCE</scope>
    <source>
        <strain evidence="1">86</strain>
    </source>
</reference>
<sequence>MKQLTARAFDAMTDRAEPGAILWGAKAISAFLGCSEDFVRDRLSKEKGTPIKKVGGRYCAIVGDLVDWIRKGT</sequence>
<protein>
    <submittedName>
        <fullName evidence="1">Uncharacterized protein</fullName>
    </submittedName>
</protein>
<gene>
    <name evidence="1" type="ORF">KL86PLE_10020</name>
    <name evidence="2" type="ORF">KL86PLE_130515</name>
</gene>
<dbReference type="EMBL" id="FMJD01000001">
    <property type="protein sequence ID" value="SCM70055.1"/>
    <property type="molecule type" value="Genomic_DNA"/>
</dbReference>
<dbReference type="RefSeq" id="WP_288195428.1">
    <property type="nucleotide sequence ID" value="NZ_LT608334.1"/>
</dbReference>